<dbReference type="EMBL" id="DVGA01000101">
    <property type="protein sequence ID" value="HIQ79384.1"/>
    <property type="molecule type" value="Genomic_DNA"/>
</dbReference>
<protein>
    <recommendedName>
        <fullName evidence="4">V-type ATP synthase subunit D</fullName>
    </recommendedName>
    <alternativeName>
        <fullName evidence="4">V-ATPase subunit D</fullName>
    </alternativeName>
</protein>
<evidence type="ECO:0000256" key="1">
    <source>
        <dbReference type="ARBA" id="ARBA00005850"/>
    </source>
</evidence>
<comment type="similarity">
    <text evidence="1 4">Belongs to the V-ATPase D subunit family.</text>
</comment>
<accession>A0A9D1CTS6</accession>
<dbReference type="NCBIfam" id="TIGR00309">
    <property type="entry name" value="V_ATPase_subD"/>
    <property type="match status" value="1"/>
</dbReference>
<dbReference type="Gene3D" id="1.10.287.3240">
    <property type="match status" value="1"/>
</dbReference>
<dbReference type="InterPro" id="IPR002699">
    <property type="entry name" value="V_ATPase_D"/>
</dbReference>
<dbReference type="GO" id="GO:0005524">
    <property type="term" value="F:ATP binding"/>
    <property type="evidence" value="ECO:0007669"/>
    <property type="project" value="UniProtKB-UniRule"/>
</dbReference>
<reference evidence="6" key="1">
    <citation type="submission" date="2020-10" db="EMBL/GenBank/DDBJ databases">
        <authorList>
            <person name="Gilroy R."/>
        </authorList>
    </citation>
    <scope>NUCLEOTIDE SEQUENCE</scope>
    <source>
        <strain evidence="6">ChiBcolR7-354</strain>
    </source>
</reference>
<keyword evidence="4" id="KW-0066">ATP synthesis</keyword>
<dbReference type="GO" id="GO:0046961">
    <property type="term" value="F:proton-transporting ATPase activity, rotational mechanism"/>
    <property type="evidence" value="ECO:0007669"/>
    <property type="project" value="InterPro"/>
</dbReference>
<feature type="coiled-coil region" evidence="5">
    <location>
        <begin position="32"/>
        <end position="59"/>
    </location>
</feature>
<comment type="function">
    <text evidence="4">Produces ATP from ADP in the presence of a proton gradient across the membrane.</text>
</comment>
<dbReference type="AlphaFoldDB" id="A0A9D1CTS6"/>
<evidence type="ECO:0000256" key="2">
    <source>
        <dbReference type="ARBA" id="ARBA00022448"/>
    </source>
</evidence>
<evidence type="ECO:0000313" key="6">
    <source>
        <dbReference type="EMBL" id="HIQ79384.1"/>
    </source>
</evidence>
<evidence type="ECO:0000313" key="7">
    <source>
        <dbReference type="Proteomes" id="UP000824262"/>
    </source>
</evidence>
<keyword evidence="5" id="KW-0175">Coiled coil</keyword>
<proteinExistence type="inferred from homology"/>
<keyword evidence="2 4" id="KW-0813">Transport</keyword>
<reference evidence="6" key="2">
    <citation type="journal article" date="2021" name="PeerJ">
        <title>Extensive microbial diversity within the chicken gut microbiome revealed by metagenomics and culture.</title>
        <authorList>
            <person name="Gilroy R."/>
            <person name="Ravi A."/>
            <person name="Getino M."/>
            <person name="Pursley I."/>
            <person name="Horton D.L."/>
            <person name="Alikhan N.F."/>
            <person name="Baker D."/>
            <person name="Gharbi K."/>
            <person name="Hall N."/>
            <person name="Watson M."/>
            <person name="Adriaenssens E.M."/>
            <person name="Foster-Nyarko E."/>
            <person name="Jarju S."/>
            <person name="Secka A."/>
            <person name="Antonio M."/>
            <person name="Oren A."/>
            <person name="Chaudhuri R.R."/>
            <person name="La Ragione R."/>
            <person name="Hildebrand F."/>
            <person name="Pallen M.J."/>
        </authorList>
    </citation>
    <scope>NUCLEOTIDE SEQUENCE</scope>
    <source>
        <strain evidence="6">ChiBcolR7-354</strain>
    </source>
</reference>
<name>A0A9D1CTS6_9FIRM</name>
<keyword evidence="4" id="KW-0375">Hydrogen ion transport</keyword>
<dbReference type="Pfam" id="PF01813">
    <property type="entry name" value="ATP-synt_D"/>
    <property type="match status" value="1"/>
</dbReference>
<evidence type="ECO:0000256" key="3">
    <source>
        <dbReference type="ARBA" id="ARBA00023065"/>
    </source>
</evidence>
<dbReference type="GO" id="GO:0046933">
    <property type="term" value="F:proton-transporting ATP synthase activity, rotational mechanism"/>
    <property type="evidence" value="ECO:0007669"/>
    <property type="project" value="UniProtKB-UniRule"/>
</dbReference>
<dbReference type="Proteomes" id="UP000824262">
    <property type="component" value="Unassembled WGS sequence"/>
</dbReference>
<comment type="caution">
    <text evidence="6">The sequence shown here is derived from an EMBL/GenBank/DDBJ whole genome shotgun (WGS) entry which is preliminary data.</text>
</comment>
<sequence length="204" mass="22573">MAQTAPTKGALTAAKHSHALAETGYELMDRKRNILVREIMSLMDEAERLQSEIDDAFAEAYASMRLAEISTGGCAEEGAAGVPIDDSVSLRYRSVMGVELPYVYAEESEISGPPYGLAFTSSDLDDAYFKFQEVKGLIRDLAQTENCIYRLAYAIKKAQKRANALKNIVLPGLDADIARITDALEEKEREEFVRLKVIKNRNTG</sequence>
<dbReference type="PANTHER" id="PTHR11671">
    <property type="entry name" value="V-TYPE ATP SYNTHASE SUBUNIT D"/>
    <property type="match status" value="1"/>
</dbReference>
<gene>
    <name evidence="4" type="primary">atpD</name>
    <name evidence="6" type="ORF">IAB77_09040</name>
</gene>
<keyword evidence="3 4" id="KW-0406">Ion transport</keyword>
<evidence type="ECO:0000256" key="4">
    <source>
        <dbReference type="HAMAP-Rule" id="MF_00271"/>
    </source>
</evidence>
<dbReference type="HAMAP" id="MF_00271">
    <property type="entry name" value="ATP_synth_D_arch"/>
    <property type="match status" value="1"/>
</dbReference>
<evidence type="ECO:0000256" key="5">
    <source>
        <dbReference type="SAM" id="Coils"/>
    </source>
</evidence>
<dbReference type="GO" id="GO:0042777">
    <property type="term" value="P:proton motive force-driven plasma membrane ATP synthesis"/>
    <property type="evidence" value="ECO:0007669"/>
    <property type="project" value="UniProtKB-UniRule"/>
</dbReference>
<organism evidence="6 7">
    <name type="scientific">Candidatus Scatomorpha intestinavium</name>
    <dbReference type="NCBI Taxonomy" id="2840922"/>
    <lineage>
        <taxon>Bacteria</taxon>
        <taxon>Bacillati</taxon>
        <taxon>Bacillota</taxon>
        <taxon>Clostridia</taxon>
        <taxon>Eubacteriales</taxon>
        <taxon>Candidatus Scatomorpha</taxon>
    </lineage>
</organism>